<dbReference type="Pfam" id="PF14651">
    <property type="entry name" value="Lipocalin_7"/>
    <property type="match status" value="1"/>
</dbReference>
<comment type="similarity">
    <text evidence="1">Belongs to the calycin superfamily. Fatty-acid binding protein (FABP) family.</text>
</comment>
<sequence length="135" mass="15656">MEQFTGKWKQERAENLDEYLTARGVPWIARKAATVSSLHMEVEGKPDDTWRLYQYTTLRTIMDVTFTPGKEFDFKRMDGIECKVTFRVDGMKLLQDTREADGSIDVIKRELMADGSLVQTLSCKDVVCKRYFTKV</sequence>
<evidence type="ECO:0000256" key="2">
    <source>
        <dbReference type="ARBA" id="ARBA00023121"/>
    </source>
</evidence>
<dbReference type="SUPFAM" id="SSF50814">
    <property type="entry name" value="Lipocalins"/>
    <property type="match status" value="1"/>
</dbReference>
<dbReference type="GeneID" id="106805170"/>
<keyword evidence="3" id="KW-1185">Reference proteome</keyword>
<evidence type="ECO:0000313" key="4">
    <source>
        <dbReference type="RefSeq" id="XP_014662151.1"/>
    </source>
</evidence>
<dbReference type="RefSeq" id="XP_014662151.1">
    <property type="nucleotide sequence ID" value="XM_014806665.1"/>
</dbReference>
<dbReference type="InterPro" id="IPR012674">
    <property type="entry name" value="Calycin"/>
</dbReference>
<evidence type="ECO:0000313" key="3">
    <source>
        <dbReference type="Proteomes" id="UP000695022"/>
    </source>
</evidence>
<dbReference type="CDD" id="cd00742">
    <property type="entry name" value="FABP"/>
    <property type="match status" value="1"/>
</dbReference>
<dbReference type="Proteomes" id="UP000695022">
    <property type="component" value="Unplaced"/>
</dbReference>
<dbReference type="Gene3D" id="2.40.128.20">
    <property type="match status" value="1"/>
</dbReference>
<protein>
    <submittedName>
        <fullName evidence="4">Cellular retinoic acid-binding protein 2-like</fullName>
    </submittedName>
</protein>
<dbReference type="PANTHER" id="PTHR11955">
    <property type="entry name" value="FATTY ACID BINDING PROTEIN"/>
    <property type="match status" value="1"/>
</dbReference>
<gene>
    <name evidence="4" type="primary">LOC106805170</name>
</gene>
<evidence type="ECO:0000256" key="1">
    <source>
        <dbReference type="ARBA" id="ARBA00008390"/>
    </source>
</evidence>
<accession>A0ABM1DQD0</accession>
<dbReference type="InterPro" id="IPR000463">
    <property type="entry name" value="Fatty_acid-bd"/>
</dbReference>
<reference evidence="4" key="1">
    <citation type="submission" date="2025-08" db="UniProtKB">
        <authorList>
            <consortium name="RefSeq"/>
        </authorList>
    </citation>
    <scope>IDENTIFICATION</scope>
</reference>
<dbReference type="PRINTS" id="PR00178">
    <property type="entry name" value="FATTYACIDBP"/>
</dbReference>
<keyword evidence="2" id="KW-0446">Lipid-binding</keyword>
<organism evidence="3 4">
    <name type="scientific">Priapulus caudatus</name>
    <name type="common">Priapulid worm</name>
    <dbReference type="NCBI Taxonomy" id="37621"/>
    <lineage>
        <taxon>Eukaryota</taxon>
        <taxon>Metazoa</taxon>
        <taxon>Ecdysozoa</taxon>
        <taxon>Scalidophora</taxon>
        <taxon>Priapulida</taxon>
        <taxon>Priapulimorpha</taxon>
        <taxon>Priapulimorphida</taxon>
        <taxon>Priapulidae</taxon>
        <taxon>Priapulus</taxon>
    </lineage>
</organism>
<dbReference type="InterPro" id="IPR031259">
    <property type="entry name" value="ILBP"/>
</dbReference>
<name>A0ABM1DQD0_PRICU</name>
<proteinExistence type="inferred from homology"/>